<evidence type="ECO:0008006" key="4">
    <source>
        <dbReference type="Google" id="ProtNLM"/>
    </source>
</evidence>
<dbReference type="EMBL" id="BMLT01000003">
    <property type="protein sequence ID" value="GGO79691.1"/>
    <property type="molecule type" value="Genomic_DNA"/>
</dbReference>
<sequence length="178" mass="19829">MKRLLASLCLLALCWTPFLNAADVLNGRAVETIDWEALMPPNFSFDQVYGSDDLSSLDDFDPAAQRKLDEMMQALSSAPVVASLDGRMVRLPGFVVPVEGEGQRVTSFFLVPWFGACIHTPPPPSNQIVYAHFEPGTELQNLYDAVWVTGVLRVETFSHELASAGYRLDAYRIEPYEE</sequence>
<gene>
    <name evidence="2" type="ORF">GCM10011348_14590</name>
</gene>
<dbReference type="InterPro" id="IPR021727">
    <property type="entry name" value="DUF3299"/>
</dbReference>
<accession>A0A917ZAG5</accession>
<dbReference type="Gene3D" id="2.40.50.870">
    <property type="entry name" value="Protein of unknown function (DUF3299)"/>
    <property type="match status" value="1"/>
</dbReference>
<feature type="signal peptide" evidence="1">
    <location>
        <begin position="1"/>
        <end position="21"/>
    </location>
</feature>
<name>A0A917ZAG5_9GAMM</name>
<dbReference type="AlphaFoldDB" id="A0A917ZAG5"/>
<protein>
    <recommendedName>
        <fullName evidence="4">Lipoprotein</fullName>
    </recommendedName>
</protein>
<evidence type="ECO:0000313" key="2">
    <source>
        <dbReference type="EMBL" id="GGO79691.1"/>
    </source>
</evidence>
<evidence type="ECO:0000313" key="3">
    <source>
        <dbReference type="Proteomes" id="UP000599578"/>
    </source>
</evidence>
<organism evidence="2 3">
    <name type="scientific">Marinobacterium nitratireducens</name>
    <dbReference type="NCBI Taxonomy" id="518897"/>
    <lineage>
        <taxon>Bacteria</taxon>
        <taxon>Pseudomonadati</taxon>
        <taxon>Pseudomonadota</taxon>
        <taxon>Gammaproteobacteria</taxon>
        <taxon>Oceanospirillales</taxon>
        <taxon>Oceanospirillaceae</taxon>
        <taxon>Marinobacterium</taxon>
    </lineage>
</organism>
<evidence type="ECO:0000256" key="1">
    <source>
        <dbReference type="SAM" id="SignalP"/>
    </source>
</evidence>
<keyword evidence="1" id="KW-0732">Signal</keyword>
<keyword evidence="3" id="KW-1185">Reference proteome</keyword>
<dbReference type="Proteomes" id="UP000599578">
    <property type="component" value="Unassembled WGS sequence"/>
</dbReference>
<reference evidence="2 3" key="1">
    <citation type="journal article" date="2014" name="Int. J. Syst. Evol. Microbiol.">
        <title>Complete genome sequence of Corynebacterium casei LMG S-19264T (=DSM 44701T), isolated from a smear-ripened cheese.</title>
        <authorList>
            <consortium name="US DOE Joint Genome Institute (JGI-PGF)"/>
            <person name="Walter F."/>
            <person name="Albersmeier A."/>
            <person name="Kalinowski J."/>
            <person name="Ruckert C."/>
        </authorList>
    </citation>
    <scope>NUCLEOTIDE SEQUENCE [LARGE SCALE GENOMIC DNA]</scope>
    <source>
        <strain evidence="2 3">CGMCC 1.7286</strain>
    </source>
</reference>
<comment type="caution">
    <text evidence="2">The sequence shown here is derived from an EMBL/GenBank/DDBJ whole genome shotgun (WGS) entry which is preliminary data.</text>
</comment>
<feature type="chain" id="PRO_5036674399" description="Lipoprotein" evidence="1">
    <location>
        <begin position="22"/>
        <end position="178"/>
    </location>
</feature>
<proteinExistence type="predicted"/>
<dbReference type="Pfam" id="PF11736">
    <property type="entry name" value="DUF3299"/>
    <property type="match status" value="1"/>
</dbReference>
<dbReference type="RefSeq" id="WP_188859923.1">
    <property type="nucleotide sequence ID" value="NZ_BMLT01000003.1"/>
</dbReference>